<feature type="transmembrane region" description="Helical" evidence="19">
    <location>
        <begin position="223"/>
        <end position="241"/>
    </location>
</feature>
<feature type="transmembrane region" description="Helical" evidence="19">
    <location>
        <begin position="253"/>
        <end position="276"/>
    </location>
</feature>
<keyword evidence="13" id="KW-0408">Iron</keyword>
<evidence type="ECO:0000256" key="16">
    <source>
        <dbReference type="ARBA" id="ARBA00024827"/>
    </source>
</evidence>
<evidence type="ECO:0000256" key="10">
    <source>
        <dbReference type="ARBA" id="ARBA00022741"/>
    </source>
</evidence>
<dbReference type="Pfam" id="PF02518">
    <property type="entry name" value="HATPase_c"/>
    <property type="match status" value="1"/>
</dbReference>
<keyword evidence="22" id="KW-1185">Reference proteome</keyword>
<dbReference type="SMART" id="SM00387">
    <property type="entry name" value="HATPase_c"/>
    <property type="match status" value="1"/>
</dbReference>
<dbReference type="InterPro" id="IPR036890">
    <property type="entry name" value="HATPase_C_sf"/>
</dbReference>
<sequence length="670" mass="71001">MVDVDVAPGGPGRRGAALAVGVATSMVTLAALVLAVVNVGAPDPEFTVHRQFFPTDVLIAIVYAPFGVFVLVRSGHVIGWALLLVGLGFSLTSLGIQYALLGVEHGSLPAYAWIVQLVISGWIVGVLTCTLVIPCLIGQRAPTGLRRVLALLAVLIAVSAGIVRYLMQIEDGPPNPITAGTELADAAQAYDDWVIPIYFLLGLVAVAALAVRVRRGGVDQRRPLGWVLASVATTTFAYLAFELGLSLGQPMLTIGAGTLTAAMLMLPAAIFVVVRGSSWNLDLAVSRATVGALLTLFVITAYVVLVWLGGQLLPVGRDSAGLLAVALLAVGIMPMRAWLQRRVERLVFGSTSDAGELLERLGADVGAATDERTVLEGLTEALRHSLRLAAVVVDADEGALTVTVGEPGEQLVAVVLRSRGRQVGTLWLGPPAGERLDLRTLQLVQQISGLVASALDLALVNADLERARGRLLDVRQEERRLLRRELHDSLGPSLAGISLALAGIDRTSTLTPPDSDLLAQLQEELTHRAQDVRLMARALLPPALEEGRLGEALEALGRRFSSPEFCVQVEADNPDLIDSRRQVAIYHVAAEAVLNAHRHAGARRCSVRLARPDERRLVLTVTDDGDGVVDGSGAGIGLRSMRERSVELGGTLEVTPATPGRGTTVRMLLP</sequence>
<dbReference type="PRINTS" id="PR00344">
    <property type="entry name" value="BCTRLSENSOR"/>
</dbReference>
<keyword evidence="9" id="KW-0808">Transferase</keyword>
<feature type="domain" description="Histidine kinase/HSP90-like ATPase" evidence="20">
    <location>
        <begin position="580"/>
        <end position="670"/>
    </location>
</feature>
<keyword evidence="15" id="KW-0411">Iron-sulfur</keyword>
<keyword evidence="19" id="KW-0472">Membrane</keyword>
<name>A0ABP8ZIJ7_9ACTN</name>
<dbReference type="Pfam" id="PF07730">
    <property type="entry name" value="HisKA_3"/>
    <property type="match status" value="1"/>
</dbReference>
<keyword evidence="10" id="KW-0547">Nucleotide-binding</keyword>
<dbReference type="InterPro" id="IPR011712">
    <property type="entry name" value="Sig_transdc_His_kin_sub3_dim/P"/>
</dbReference>
<proteinExistence type="predicted"/>
<feature type="transmembrane region" description="Helical" evidence="19">
    <location>
        <begin position="288"/>
        <end position="308"/>
    </location>
</feature>
<evidence type="ECO:0000256" key="9">
    <source>
        <dbReference type="ARBA" id="ARBA00022679"/>
    </source>
</evidence>
<dbReference type="InterPro" id="IPR003594">
    <property type="entry name" value="HATPase_dom"/>
</dbReference>
<feature type="transmembrane region" description="Helical" evidence="19">
    <location>
        <begin position="193"/>
        <end position="211"/>
    </location>
</feature>
<dbReference type="Proteomes" id="UP001499882">
    <property type="component" value="Unassembled WGS sequence"/>
</dbReference>
<evidence type="ECO:0000256" key="13">
    <source>
        <dbReference type="ARBA" id="ARBA00023004"/>
    </source>
</evidence>
<keyword evidence="12" id="KW-0067">ATP-binding</keyword>
<evidence type="ECO:0000256" key="7">
    <source>
        <dbReference type="ARBA" id="ARBA00022490"/>
    </source>
</evidence>
<evidence type="ECO:0000256" key="11">
    <source>
        <dbReference type="ARBA" id="ARBA00022777"/>
    </source>
</evidence>
<dbReference type="InterPro" id="IPR004358">
    <property type="entry name" value="Sig_transdc_His_kin-like_C"/>
</dbReference>
<evidence type="ECO:0000256" key="2">
    <source>
        <dbReference type="ARBA" id="ARBA00001966"/>
    </source>
</evidence>
<dbReference type="Gene3D" id="1.20.5.1930">
    <property type="match status" value="1"/>
</dbReference>
<evidence type="ECO:0000256" key="19">
    <source>
        <dbReference type="SAM" id="Phobius"/>
    </source>
</evidence>
<evidence type="ECO:0000256" key="8">
    <source>
        <dbReference type="ARBA" id="ARBA00022553"/>
    </source>
</evidence>
<evidence type="ECO:0000256" key="12">
    <source>
        <dbReference type="ARBA" id="ARBA00022840"/>
    </source>
</evidence>
<keyword evidence="18" id="KW-0175">Coiled coil</keyword>
<comment type="subcellular location">
    <subcellularLocation>
        <location evidence="3">Cytoplasm</location>
    </subcellularLocation>
</comment>
<evidence type="ECO:0000256" key="4">
    <source>
        <dbReference type="ARBA" id="ARBA00012438"/>
    </source>
</evidence>
<comment type="caution">
    <text evidence="21">The sequence shown here is derived from an EMBL/GenBank/DDBJ whole genome shotgun (WGS) entry which is preliminary data.</text>
</comment>
<evidence type="ECO:0000256" key="5">
    <source>
        <dbReference type="ARBA" id="ARBA00017322"/>
    </source>
</evidence>
<keyword evidence="6" id="KW-0004">4Fe-4S</keyword>
<feature type="transmembrane region" description="Helical" evidence="19">
    <location>
        <begin position="52"/>
        <end position="72"/>
    </location>
</feature>
<dbReference type="CDD" id="cd16917">
    <property type="entry name" value="HATPase_UhpB-NarQ-NarX-like"/>
    <property type="match status" value="1"/>
</dbReference>
<feature type="transmembrane region" description="Helical" evidence="19">
    <location>
        <begin position="113"/>
        <end position="136"/>
    </location>
</feature>
<evidence type="ECO:0000313" key="21">
    <source>
        <dbReference type="EMBL" id="GAA4756730.1"/>
    </source>
</evidence>
<dbReference type="SUPFAM" id="SSF55874">
    <property type="entry name" value="ATPase domain of HSP90 chaperone/DNA topoisomerase II/histidine kinase"/>
    <property type="match status" value="1"/>
</dbReference>
<feature type="transmembrane region" description="Helical" evidence="19">
    <location>
        <begin position="79"/>
        <end position="101"/>
    </location>
</feature>
<gene>
    <name evidence="21" type="ORF">GCM10023350_47930</name>
</gene>
<keyword evidence="15" id="KW-0479">Metal-binding</keyword>
<feature type="transmembrane region" description="Helical" evidence="19">
    <location>
        <begin position="148"/>
        <end position="167"/>
    </location>
</feature>
<feature type="coiled-coil region" evidence="18">
    <location>
        <begin position="457"/>
        <end position="484"/>
    </location>
</feature>
<organism evidence="21 22">
    <name type="scientific">Nocardioides endophyticus</name>
    <dbReference type="NCBI Taxonomy" id="1353775"/>
    <lineage>
        <taxon>Bacteria</taxon>
        <taxon>Bacillati</taxon>
        <taxon>Actinomycetota</taxon>
        <taxon>Actinomycetes</taxon>
        <taxon>Propionibacteriales</taxon>
        <taxon>Nocardioidaceae</taxon>
        <taxon>Nocardioides</taxon>
    </lineage>
</organism>
<dbReference type="EC" id="2.7.13.3" evidence="4"/>
<comment type="cofactor">
    <cofactor evidence="2">
        <name>[4Fe-4S] cluster</name>
        <dbReference type="ChEBI" id="CHEBI:49883"/>
    </cofactor>
</comment>
<evidence type="ECO:0000256" key="15">
    <source>
        <dbReference type="ARBA" id="ARBA00023014"/>
    </source>
</evidence>
<keyword evidence="8" id="KW-0597">Phosphoprotein</keyword>
<evidence type="ECO:0000256" key="18">
    <source>
        <dbReference type="SAM" id="Coils"/>
    </source>
</evidence>
<evidence type="ECO:0000256" key="6">
    <source>
        <dbReference type="ARBA" id="ARBA00022485"/>
    </source>
</evidence>
<keyword evidence="14" id="KW-0902">Two-component regulatory system</keyword>
<comment type="catalytic activity">
    <reaction evidence="1">
        <text>ATP + protein L-histidine = ADP + protein N-phospho-L-histidine.</text>
        <dbReference type="EC" id="2.7.13.3"/>
    </reaction>
</comment>
<dbReference type="PANTHER" id="PTHR24421:SF10">
    <property type="entry name" value="NITRATE_NITRITE SENSOR PROTEIN NARQ"/>
    <property type="match status" value="1"/>
</dbReference>
<evidence type="ECO:0000256" key="14">
    <source>
        <dbReference type="ARBA" id="ARBA00023012"/>
    </source>
</evidence>
<evidence type="ECO:0000256" key="1">
    <source>
        <dbReference type="ARBA" id="ARBA00000085"/>
    </source>
</evidence>
<dbReference type="PANTHER" id="PTHR24421">
    <property type="entry name" value="NITRATE/NITRITE SENSOR PROTEIN NARX-RELATED"/>
    <property type="match status" value="1"/>
</dbReference>
<dbReference type="RefSeq" id="WP_345529631.1">
    <property type="nucleotide sequence ID" value="NZ_BAABKN010000032.1"/>
</dbReference>
<dbReference type="Gene3D" id="3.30.565.10">
    <property type="entry name" value="Histidine kinase-like ATPase, C-terminal domain"/>
    <property type="match status" value="1"/>
</dbReference>
<accession>A0ABP8ZIJ7</accession>
<evidence type="ECO:0000259" key="20">
    <source>
        <dbReference type="SMART" id="SM00387"/>
    </source>
</evidence>
<feature type="transmembrane region" description="Helical" evidence="19">
    <location>
        <begin position="320"/>
        <end position="339"/>
    </location>
</feature>
<keyword evidence="7" id="KW-0963">Cytoplasm</keyword>
<keyword evidence="19" id="KW-0812">Transmembrane</keyword>
<feature type="transmembrane region" description="Helical" evidence="19">
    <location>
        <begin position="16"/>
        <end position="40"/>
    </location>
</feature>
<evidence type="ECO:0000256" key="3">
    <source>
        <dbReference type="ARBA" id="ARBA00004496"/>
    </source>
</evidence>
<evidence type="ECO:0000256" key="17">
    <source>
        <dbReference type="ARBA" id="ARBA00030800"/>
    </source>
</evidence>
<keyword evidence="19" id="KW-1133">Transmembrane helix</keyword>
<keyword evidence="11" id="KW-0418">Kinase</keyword>
<dbReference type="InterPro" id="IPR050482">
    <property type="entry name" value="Sensor_HK_TwoCompSys"/>
</dbReference>
<reference evidence="22" key="1">
    <citation type="journal article" date="2019" name="Int. J. Syst. Evol. Microbiol.">
        <title>The Global Catalogue of Microorganisms (GCM) 10K type strain sequencing project: providing services to taxonomists for standard genome sequencing and annotation.</title>
        <authorList>
            <consortium name="The Broad Institute Genomics Platform"/>
            <consortium name="The Broad Institute Genome Sequencing Center for Infectious Disease"/>
            <person name="Wu L."/>
            <person name="Ma J."/>
        </authorList>
    </citation>
    <scope>NUCLEOTIDE SEQUENCE [LARGE SCALE GENOMIC DNA]</scope>
    <source>
        <strain evidence="22">JCM 18532</strain>
    </source>
</reference>
<dbReference type="EMBL" id="BAABKN010000032">
    <property type="protein sequence ID" value="GAA4756730.1"/>
    <property type="molecule type" value="Genomic_DNA"/>
</dbReference>
<evidence type="ECO:0000313" key="22">
    <source>
        <dbReference type="Proteomes" id="UP001499882"/>
    </source>
</evidence>
<comment type="function">
    <text evidence="16">Member of the two-component regulatory system NreB/NreC involved in the control of dissimilatory nitrate/nitrite reduction in response to oxygen. NreB functions as a direct oxygen sensor histidine kinase which is autophosphorylated, in the absence of oxygen, probably at the conserved histidine residue, and transfers its phosphate group probably to a conserved aspartate residue of NreC. NreB/NreC activates the expression of the nitrate (narGHJI) and nitrite (nir) reductase operons, as well as the putative nitrate transporter gene narT.</text>
</comment>
<protein>
    <recommendedName>
        <fullName evidence="5">Oxygen sensor histidine kinase NreB</fullName>
        <ecNumber evidence="4">2.7.13.3</ecNumber>
    </recommendedName>
    <alternativeName>
        <fullName evidence="17">Nitrogen regulation protein B</fullName>
    </alternativeName>
</protein>